<feature type="chain" id="PRO_5012002356" evidence="1">
    <location>
        <begin position="32"/>
        <end position="127"/>
    </location>
</feature>
<evidence type="ECO:0000256" key="1">
    <source>
        <dbReference type="SAM" id="SignalP"/>
    </source>
</evidence>
<reference evidence="3" key="1">
    <citation type="submission" date="2016-11" db="EMBL/GenBank/DDBJ databases">
        <authorList>
            <person name="Varghese N."/>
            <person name="Submissions S."/>
        </authorList>
    </citation>
    <scope>NUCLEOTIDE SEQUENCE [LARGE SCALE GENOMIC DNA]</scope>
    <source>
        <strain evidence="3">DSM 19741</strain>
    </source>
</reference>
<proteinExistence type="predicted"/>
<evidence type="ECO:0000313" key="3">
    <source>
        <dbReference type="Proteomes" id="UP000184036"/>
    </source>
</evidence>
<keyword evidence="3" id="KW-1185">Reference proteome</keyword>
<evidence type="ECO:0000313" key="2">
    <source>
        <dbReference type="EMBL" id="SHF90223.1"/>
    </source>
</evidence>
<accession>A0A1M5FFC3</accession>
<dbReference type="EMBL" id="FQWE01000002">
    <property type="protein sequence ID" value="SHF90223.1"/>
    <property type="molecule type" value="Genomic_DNA"/>
</dbReference>
<dbReference type="Pfam" id="PF07661">
    <property type="entry name" value="MORN_2"/>
    <property type="match status" value="2"/>
</dbReference>
<name>A0A1M5FFC3_9FLAO</name>
<dbReference type="Gene3D" id="2.20.110.10">
    <property type="entry name" value="Histone H3 K4-specific methyltransferase SET7/9 N-terminal domain"/>
    <property type="match status" value="1"/>
</dbReference>
<sequence length="127" mass="14388">MFDTLTQTLTPKYMKKYIILSAILFSSVSFAQESKPQLDAVGELVKATYYFENGKIQQEGFFKNGKLDGVWTSYDNKGNKQAVATYNDGEKTGKWFFWSDTTITEVDYSNSRIASVKKGKHDALVNN</sequence>
<dbReference type="InterPro" id="IPR011652">
    <property type="entry name" value="MORN_2"/>
</dbReference>
<dbReference type="Proteomes" id="UP000184036">
    <property type="component" value="Unassembled WGS sequence"/>
</dbReference>
<gene>
    <name evidence="2" type="ORF">SAMN05444396_102352</name>
</gene>
<keyword evidence="1" id="KW-0732">Signal</keyword>
<dbReference type="SUPFAM" id="SSF82185">
    <property type="entry name" value="Histone H3 K4-specific methyltransferase SET7/9 N-terminal domain"/>
    <property type="match status" value="1"/>
</dbReference>
<organism evidence="2 3">
    <name type="scientific">Flavobacterium segetis</name>
    <dbReference type="NCBI Taxonomy" id="271157"/>
    <lineage>
        <taxon>Bacteria</taxon>
        <taxon>Pseudomonadati</taxon>
        <taxon>Bacteroidota</taxon>
        <taxon>Flavobacteriia</taxon>
        <taxon>Flavobacteriales</taxon>
        <taxon>Flavobacteriaceae</taxon>
        <taxon>Flavobacterium</taxon>
    </lineage>
</organism>
<protein>
    <submittedName>
        <fullName evidence="2">MORN repeat variant</fullName>
    </submittedName>
</protein>
<dbReference type="AlphaFoldDB" id="A0A1M5FFC3"/>
<dbReference type="STRING" id="271157.SAMN05444396_102352"/>
<feature type="signal peptide" evidence="1">
    <location>
        <begin position="1"/>
        <end position="31"/>
    </location>
</feature>